<organism evidence="3 4">
    <name type="scientific">Halogeometricum pallidum JCM 14848</name>
    <dbReference type="NCBI Taxonomy" id="1227487"/>
    <lineage>
        <taxon>Archaea</taxon>
        <taxon>Methanobacteriati</taxon>
        <taxon>Methanobacteriota</taxon>
        <taxon>Stenosarchaea group</taxon>
        <taxon>Halobacteria</taxon>
        <taxon>Halobacteriales</taxon>
        <taxon>Haloferacaceae</taxon>
        <taxon>Halogeometricum</taxon>
    </lineage>
</organism>
<evidence type="ECO:0000313" key="4">
    <source>
        <dbReference type="Proteomes" id="UP000011513"/>
    </source>
</evidence>
<dbReference type="AlphaFoldDB" id="M0DAN5"/>
<evidence type="ECO:0000259" key="2">
    <source>
        <dbReference type="Pfam" id="PF10006"/>
    </source>
</evidence>
<dbReference type="Pfam" id="PF10006">
    <property type="entry name" value="DUF2249"/>
    <property type="match status" value="1"/>
</dbReference>
<sequence length="122" mass="13664">MVVVRAAGGESEPPNVFGTTVCRPEARFDGMDALTRLVEETAAPTDRPRERLDARELPPPQPLRNTLERLAELDDDVVLVQTNDRAPKHLYPKLDDRGYAYETVDADDFVATVIWRDDAETA</sequence>
<accession>M0DAN5</accession>
<dbReference type="RefSeq" id="WP_008385236.1">
    <property type="nucleotide sequence ID" value="NZ_AOIV01000011.1"/>
</dbReference>
<feature type="domain" description="DUF2249" evidence="2">
    <location>
        <begin position="52"/>
        <end position="110"/>
    </location>
</feature>
<dbReference type="InterPro" id="IPR036868">
    <property type="entry name" value="TusA-like_sf"/>
</dbReference>
<comment type="caution">
    <text evidence="3">The sequence shown here is derived from an EMBL/GenBank/DDBJ whole genome shotgun (WGS) entry which is preliminary data.</text>
</comment>
<dbReference type="eggNOG" id="arCOG03929">
    <property type="taxonomic scope" value="Archaea"/>
</dbReference>
<gene>
    <name evidence="3" type="ORF">C474_06937</name>
</gene>
<reference evidence="3 4" key="1">
    <citation type="journal article" date="2014" name="PLoS Genet.">
        <title>Phylogenetically driven sequencing of extremely halophilic archaea reveals strategies for static and dynamic osmo-response.</title>
        <authorList>
            <person name="Becker E.A."/>
            <person name="Seitzer P.M."/>
            <person name="Tritt A."/>
            <person name="Larsen D."/>
            <person name="Krusor M."/>
            <person name="Yao A.I."/>
            <person name="Wu D."/>
            <person name="Madern D."/>
            <person name="Eisen J.A."/>
            <person name="Darling A.E."/>
            <person name="Facciotti M.T."/>
        </authorList>
    </citation>
    <scope>NUCLEOTIDE SEQUENCE [LARGE SCALE GENOMIC DNA]</scope>
    <source>
        <strain evidence="3 4">JCM 14848</strain>
    </source>
</reference>
<evidence type="ECO:0000256" key="1">
    <source>
        <dbReference type="SAM" id="MobiDB-lite"/>
    </source>
</evidence>
<name>M0DAN5_HALPD</name>
<dbReference type="InterPro" id="IPR018720">
    <property type="entry name" value="DUF2249"/>
</dbReference>
<dbReference type="PATRIC" id="fig|1227487.5.peg.1413"/>
<keyword evidence="4" id="KW-1185">Reference proteome</keyword>
<proteinExistence type="predicted"/>
<dbReference type="Proteomes" id="UP000011513">
    <property type="component" value="Unassembled WGS sequence"/>
</dbReference>
<dbReference type="EMBL" id="AOIV01000011">
    <property type="protein sequence ID" value="ELZ32535.1"/>
    <property type="molecule type" value="Genomic_DNA"/>
</dbReference>
<evidence type="ECO:0000313" key="3">
    <source>
        <dbReference type="EMBL" id="ELZ32535.1"/>
    </source>
</evidence>
<feature type="compositionally biased region" description="Basic and acidic residues" evidence="1">
    <location>
        <begin position="46"/>
        <end position="56"/>
    </location>
</feature>
<dbReference type="InParanoid" id="M0DAN5"/>
<dbReference type="SUPFAM" id="SSF64307">
    <property type="entry name" value="SirA-like"/>
    <property type="match status" value="1"/>
</dbReference>
<protein>
    <recommendedName>
        <fullName evidence="2">DUF2249 domain-containing protein</fullName>
    </recommendedName>
</protein>
<feature type="region of interest" description="Disordered" evidence="1">
    <location>
        <begin position="40"/>
        <end position="62"/>
    </location>
</feature>